<dbReference type="InterPro" id="IPR057553">
    <property type="entry name" value="SAC9_GBDL_2nd"/>
</dbReference>
<feature type="domain" description="SAC9 second GBDL" evidence="3">
    <location>
        <begin position="124"/>
        <end position="243"/>
    </location>
</feature>
<dbReference type="InParanoid" id="A0A1U8B5H5"/>
<dbReference type="OrthoDB" id="1692257at2759"/>
<name>A0A1U8B5H5_NELNU</name>
<dbReference type="OMA" id="QRSDNIN"/>
<feature type="domain" description="SAC9 C-terminal" evidence="2">
    <location>
        <begin position="270"/>
        <end position="354"/>
    </location>
</feature>
<proteinExistence type="predicted"/>
<protein>
    <submittedName>
        <fullName evidence="5">Probable phosphoinositide phosphatase SAC9</fullName>
    </submittedName>
</protein>
<dbReference type="Pfam" id="PF24765">
    <property type="entry name" value="SAC9_C"/>
    <property type="match status" value="1"/>
</dbReference>
<dbReference type="PANTHER" id="PTHR46817:SF1">
    <property type="entry name" value="SAC DOMAIN-CONTAINING PROTEIN"/>
    <property type="match status" value="1"/>
</dbReference>
<dbReference type="Pfam" id="PF07727">
    <property type="entry name" value="RVT_2"/>
    <property type="match status" value="1"/>
</dbReference>
<accession>A0A1U8B5H5</accession>
<keyword evidence="4" id="KW-1185">Reference proteome</keyword>
<dbReference type="InterPro" id="IPR057554">
    <property type="entry name" value="SAC9_C"/>
</dbReference>
<dbReference type="eggNOG" id="KOG1888">
    <property type="taxonomic scope" value="Eukaryota"/>
</dbReference>
<sequence length="370" mass="42438">MDIEISTLLENDTWELVPPPDASAIGSLWIYSVKFKSDGNLDRYKARLVAYGYKQEYKIDYEEIGRHLPIDDQDGIRHLKKLLSQSFKMKSLDSKLVDNPLEINLKLIKDDSLLLEHATLYRQLVQIWVSNKINKEERSCVGKWDIQSLISSSSEFYGPEKSGSENDVPRHVKFTFKNQIRCRIIWITLRIRRPGSSSIHLDQEFDLFSLDENPFEHSRRASFGGTVQSEPCIHAKRFLVAGSHVRNDLGLASQRSDNINLKSWLERAPQLSRFKVPVEAERLFDNDLVLEQYLSPASPPLAGFRLDAFTVIKPRITHSPSSLEVGIWDNSLTCLEDRHIFPAVLFIHVSALQVVRSESLSSTLLLHYLH</sequence>
<evidence type="ECO:0000259" key="1">
    <source>
        <dbReference type="Pfam" id="PF07727"/>
    </source>
</evidence>
<dbReference type="PANTHER" id="PTHR46817">
    <property type="entry name" value="PHOSPHOINOSITIDE PHOSPHATASE SAC9-RELATED"/>
    <property type="match status" value="1"/>
</dbReference>
<evidence type="ECO:0000259" key="2">
    <source>
        <dbReference type="Pfam" id="PF24765"/>
    </source>
</evidence>
<evidence type="ECO:0000259" key="3">
    <source>
        <dbReference type="Pfam" id="PF24789"/>
    </source>
</evidence>
<dbReference type="InterPro" id="IPR013103">
    <property type="entry name" value="RVT_2"/>
</dbReference>
<dbReference type="Proteomes" id="UP000189703">
    <property type="component" value="Unplaced"/>
</dbReference>
<organism evidence="4 5">
    <name type="scientific">Nelumbo nucifera</name>
    <name type="common">Sacred lotus</name>
    <dbReference type="NCBI Taxonomy" id="4432"/>
    <lineage>
        <taxon>Eukaryota</taxon>
        <taxon>Viridiplantae</taxon>
        <taxon>Streptophyta</taxon>
        <taxon>Embryophyta</taxon>
        <taxon>Tracheophyta</taxon>
        <taxon>Spermatophyta</taxon>
        <taxon>Magnoliopsida</taxon>
        <taxon>Proteales</taxon>
        <taxon>Nelumbonaceae</taxon>
        <taxon>Nelumbo</taxon>
    </lineage>
</organism>
<evidence type="ECO:0000313" key="5">
    <source>
        <dbReference type="RefSeq" id="XP_010276139.1"/>
    </source>
</evidence>
<dbReference type="Pfam" id="PF24789">
    <property type="entry name" value="SAC9_GBDL_2nd"/>
    <property type="match status" value="1"/>
</dbReference>
<evidence type="ECO:0000313" key="4">
    <source>
        <dbReference type="Proteomes" id="UP000189703"/>
    </source>
</evidence>
<dbReference type="AlphaFoldDB" id="A0A1U8B5H5"/>
<gene>
    <name evidence="5" type="primary">LOC104610966</name>
</gene>
<reference evidence="5" key="1">
    <citation type="submission" date="2025-08" db="UniProtKB">
        <authorList>
            <consortium name="RefSeq"/>
        </authorList>
    </citation>
    <scope>IDENTIFICATION</scope>
</reference>
<dbReference type="STRING" id="4432.A0A1U8B5H5"/>
<dbReference type="GeneID" id="104610966"/>
<dbReference type="eggNOG" id="KOG0017">
    <property type="taxonomic scope" value="Eukaryota"/>
</dbReference>
<feature type="domain" description="Reverse transcriptase Ty1/copia-type" evidence="1">
    <location>
        <begin position="11"/>
        <end position="82"/>
    </location>
</feature>
<dbReference type="KEGG" id="nnu:104610966"/>
<dbReference type="RefSeq" id="XP_010276139.1">
    <property type="nucleotide sequence ID" value="XM_010277837.1"/>
</dbReference>